<comment type="caution">
    <text evidence="5">The sequence shown here is derived from an EMBL/GenBank/DDBJ whole genome shotgun (WGS) entry which is preliminary data.</text>
</comment>
<dbReference type="SUPFAM" id="SSF53474">
    <property type="entry name" value="alpha/beta-Hydrolases"/>
    <property type="match status" value="1"/>
</dbReference>
<dbReference type="PROSITE" id="PS00941">
    <property type="entry name" value="CARBOXYLESTERASE_B_2"/>
    <property type="match status" value="1"/>
</dbReference>
<organism evidence="5 6">
    <name type="scientific">Didymella glomerata</name>
    <dbReference type="NCBI Taxonomy" id="749621"/>
    <lineage>
        <taxon>Eukaryota</taxon>
        <taxon>Fungi</taxon>
        <taxon>Dikarya</taxon>
        <taxon>Ascomycota</taxon>
        <taxon>Pezizomycotina</taxon>
        <taxon>Dothideomycetes</taxon>
        <taxon>Pleosporomycetidae</taxon>
        <taxon>Pleosporales</taxon>
        <taxon>Pleosporineae</taxon>
        <taxon>Didymellaceae</taxon>
        <taxon>Didymella</taxon>
    </lineage>
</organism>
<dbReference type="Proteomes" id="UP001140562">
    <property type="component" value="Unassembled WGS sequence"/>
</dbReference>
<evidence type="ECO:0000313" key="5">
    <source>
        <dbReference type="EMBL" id="KAJ4335658.1"/>
    </source>
</evidence>
<dbReference type="GO" id="GO:0016787">
    <property type="term" value="F:hydrolase activity"/>
    <property type="evidence" value="ECO:0007669"/>
    <property type="project" value="UniProtKB-KW"/>
</dbReference>
<reference evidence="5" key="1">
    <citation type="submission" date="2022-10" db="EMBL/GenBank/DDBJ databases">
        <title>Tapping the CABI collections for fungal endophytes: first genome assemblies for Collariella, Neodidymelliopsis, Ascochyta clinopodiicola, Didymella pomorum, Didymosphaeria variabile, Neocosmospora piperis and Neocucurbitaria cava.</title>
        <authorList>
            <person name="Hill R."/>
        </authorList>
    </citation>
    <scope>NUCLEOTIDE SEQUENCE</scope>
    <source>
        <strain evidence="5">IMI 360193</strain>
    </source>
</reference>
<dbReference type="InterPro" id="IPR029058">
    <property type="entry name" value="AB_hydrolase_fold"/>
</dbReference>
<evidence type="ECO:0000256" key="2">
    <source>
        <dbReference type="ARBA" id="ARBA00022801"/>
    </source>
</evidence>
<gene>
    <name evidence="5" type="ORF">N0V87_005916</name>
</gene>
<sequence length="570" mass="62001">MQATILTLGATLAAASPYKYHTTHPPLAETRNGTYKGVYSPDYNQDFFLGVPYAQAPVDDLRFRNPKPLASSWNGNRRADTYSPACVGYGPSQAGYNVSEDCLYLNIIKPSGIDAGVDLPVAVWIHGGGWIQGSGVDLRYNMSYIVQQSQQQGQPIVAVTLNYRLSAWGFLQGYANAGNGSSLDAGSNWGLRDQRLGLHWIQENIRAFGGDPSKVTIWGQSAGAASVGVHLTAFSGRDDSLFRSAIMESGNPIIVGASDRSFEATFHNLTEAAGCGNATDALQCLRDLSYSSLKTVINTTLFSGAWSPQIDGDFIATYSSDQVTKGSFVRVPIVVGANSDEGTSFAPKGLNTTEQFLKTLICTSPMNSSIAQRILDTYPLQSSENDLANLGPSGFVPPAYPYGLQYRRATTYYTDQTFVANRRLTCQTWAAYSLTAYCYRFNAIPSWAGSYDGATHFVEVAFAMKNVEGVGYAPVRTPPFQGLSQSYKDLATLMAGDWISFIAGGDPNSWDRRRVLDSLQAEVPTWTTYANKTPQIFVYEGNATNVMEDDTSRAEGTDLINSLNKEVYGR</sequence>
<dbReference type="Gene3D" id="3.40.50.1820">
    <property type="entry name" value="alpha/beta hydrolase"/>
    <property type="match status" value="1"/>
</dbReference>
<evidence type="ECO:0000313" key="6">
    <source>
        <dbReference type="Proteomes" id="UP001140562"/>
    </source>
</evidence>
<dbReference type="InterPro" id="IPR019826">
    <property type="entry name" value="Carboxylesterase_B_AS"/>
</dbReference>
<feature type="domain" description="Carboxylesterase type B" evidence="4">
    <location>
        <begin position="26"/>
        <end position="543"/>
    </location>
</feature>
<keyword evidence="2 3" id="KW-0378">Hydrolase</keyword>
<dbReference type="EMBL" id="JAPEUV010000058">
    <property type="protein sequence ID" value="KAJ4335658.1"/>
    <property type="molecule type" value="Genomic_DNA"/>
</dbReference>
<name>A0A9W8WYE6_9PLEO</name>
<proteinExistence type="inferred from homology"/>
<dbReference type="OrthoDB" id="408631at2759"/>
<dbReference type="EC" id="3.1.1.-" evidence="3"/>
<evidence type="ECO:0000259" key="4">
    <source>
        <dbReference type="Pfam" id="PF00135"/>
    </source>
</evidence>
<dbReference type="InterPro" id="IPR019819">
    <property type="entry name" value="Carboxylesterase_B_CS"/>
</dbReference>
<keyword evidence="6" id="KW-1185">Reference proteome</keyword>
<evidence type="ECO:0000256" key="3">
    <source>
        <dbReference type="RuleBase" id="RU361235"/>
    </source>
</evidence>
<comment type="similarity">
    <text evidence="1 3">Belongs to the type-B carboxylesterase/lipase family.</text>
</comment>
<evidence type="ECO:0000256" key="1">
    <source>
        <dbReference type="ARBA" id="ARBA00005964"/>
    </source>
</evidence>
<dbReference type="PANTHER" id="PTHR11559">
    <property type="entry name" value="CARBOXYLESTERASE"/>
    <property type="match status" value="1"/>
</dbReference>
<dbReference type="Pfam" id="PF00135">
    <property type="entry name" value="COesterase"/>
    <property type="match status" value="1"/>
</dbReference>
<dbReference type="InterPro" id="IPR050309">
    <property type="entry name" value="Type-B_Carboxylest/Lipase"/>
</dbReference>
<dbReference type="InterPro" id="IPR002018">
    <property type="entry name" value="CarbesteraseB"/>
</dbReference>
<dbReference type="PROSITE" id="PS00122">
    <property type="entry name" value="CARBOXYLESTERASE_B_1"/>
    <property type="match status" value="1"/>
</dbReference>
<accession>A0A9W8WYE6</accession>
<dbReference type="AlphaFoldDB" id="A0A9W8WYE6"/>
<protein>
    <recommendedName>
        <fullName evidence="3">Carboxylic ester hydrolase</fullName>
        <ecNumber evidence="3">3.1.1.-</ecNumber>
    </recommendedName>
</protein>